<keyword evidence="2" id="KW-1185">Reference proteome</keyword>
<dbReference type="AlphaFoldDB" id="A0A918CK38"/>
<dbReference type="EMBL" id="BMQL01000040">
    <property type="protein sequence ID" value="GGR27267.1"/>
    <property type="molecule type" value="Genomic_DNA"/>
</dbReference>
<reference evidence="1" key="2">
    <citation type="submission" date="2020-09" db="EMBL/GenBank/DDBJ databases">
        <authorList>
            <person name="Sun Q."/>
            <person name="Ohkuma M."/>
        </authorList>
    </citation>
    <scope>NUCLEOTIDE SEQUENCE</scope>
    <source>
        <strain evidence="1">JCM 31311</strain>
    </source>
</reference>
<protein>
    <submittedName>
        <fullName evidence="1">Uncharacterized protein</fullName>
    </submittedName>
</protein>
<organism evidence="1 2">
    <name type="scientific">Deinococcus ruber</name>
    <dbReference type="NCBI Taxonomy" id="1848197"/>
    <lineage>
        <taxon>Bacteria</taxon>
        <taxon>Thermotogati</taxon>
        <taxon>Deinococcota</taxon>
        <taxon>Deinococci</taxon>
        <taxon>Deinococcales</taxon>
        <taxon>Deinococcaceae</taxon>
        <taxon>Deinococcus</taxon>
    </lineage>
</organism>
<dbReference type="Proteomes" id="UP000603865">
    <property type="component" value="Unassembled WGS sequence"/>
</dbReference>
<evidence type="ECO:0000313" key="1">
    <source>
        <dbReference type="EMBL" id="GGR27267.1"/>
    </source>
</evidence>
<comment type="caution">
    <text evidence="1">The sequence shown here is derived from an EMBL/GenBank/DDBJ whole genome shotgun (WGS) entry which is preliminary data.</text>
</comment>
<reference evidence="1" key="1">
    <citation type="journal article" date="2014" name="Int. J. Syst. Evol. Microbiol.">
        <title>Complete genome sequence of Corynebacterium casei LMG S-19264T (=DSM 44701T), isolated from a smear-ripened cheese.</title>
        <authorList>
            <consortium name="US DOE Joint Genome Institute (JGI-PGF)"/>
            <person name="Walter F."/>
            <person name="Albersmeier A."/>
            <person name="Kalinowski J."/>
            <person name="Ruckert C."/>
        </authorList>
    </citation>
    <scope>NUCLEOTIDE SEQUENCE</scope>
    <source>
        <strain evidence="1">JCM 31311</strain>
    </source>
</reference>
<proteinExistence type="predicted"/>
<evidence type="ECO:0000313" key="2">
    <source>
        <dbReference type="Proteomes" id="UP000603865"/>
    </source>
</evidence>
<gene>
    <name evidence="1" type="ORF">GCM10008957_43300</name>
</gene>
<sequence length="146" mass="15488">MLYRKQRGPANLWLTSAVAVIALALGAVAGRLSVPPPTLQGLLQPASLQLRQAAGALDIVELEYARALNGNAQSQAASLKSVAQAQQAVAAAELFRALYPQEIADVTARLTALEQAMRQRVALPGVTRQAEQVRTLLGALTTRVPR</sequence>
<accession>A0A918CK38</accession>
<name>A0A918CK38_9DEIO</name>
<dbReference type="RefSeq" id="WP_189092597.1">
    <property type="nucleotide sequence ID" value="NZ_BMQL01000040.1"/>
</dbReference>